<dbReference type="Proteomes" id="UP001181693">
    <property type="component" value="Unassembled WGS sequence"/>
</dbReference>
<evidence type="ECO:0000256" key="1">
    <source>
        <dbReference type="SAM" id="Phobius"/>
    </source>
</evidence>
<dbReference type="AlphaFoldDB" id="A0AAV3AVU9"/>
<proteinExistence type="predicted"/>
<sequence>MTSPFCSMYVGCLLSCFLPVFQNASSRKHPTQQIQCKMQTSPCLVPLYVSVIFLLFFFFHFERCVEITLWCFLLHSAHSFLESTF</sequence>
<evidence type="ECO:0000313" key="2">
    <source>
        <dbReference type="EMBL" id="DBA32050.1"/>
    </source>
</evidence>
<feature type="transmembrane region" description="Helical" evidence="1">
    <location>
        <begin position="45"/>
        <end position="61"/>
    </location>
</feature>
<protein>
    <recommendedName>
        <fullName evidence="4">Secreted protein</fullName>
    </recommendedName>
</protein>
<evidence type="ECO:0000313" key="3">
    <source>
        <dbReference type="Proteomes" id="UP001181693"/>
    </source>
</evidence>
<accession>A0AAV3AVU9</accession>
<name>A0AAV3AVU9_PYXAD</name>
<keyword evidence="1" id="KW-0812">Transmembrane</keyword>
<keyword evidence="1" id="KW-0472">Membrane</keyword>
<comment type="caution">
    <text evidence="2">The sequence shown here is derived from an EMBL/GenBank/DDBJ whole genome shotgun (WGS) entry which is preliminary data.</text>
</comment>
<gene>
    <name evidence="2" type="ORF">GDO54_007800</name>
</gene>
<evidence type="ECO:0008006" key="4">
    <source>
        <dbReference type="Google" id="ProtNLM"/>
    </source>
</evidence>
<dbReference type="EMBL" id="DYDO01000002">
    <property type="protein sequence ID" value="DBA32050.1"/>
    <property type="molecule type" value="Genomic_DNA"/>
</dbReference>
<keyword evidence="1" id="KW-1133">Transmembrane helix</keyword>
<organism evidence="2 3">
    <name type="scientific">Pyxicephalus adspersus</name>
    <name type="common">African bullfrog</name>
    <dbReference type="NCBI Taxonomy" id="30357"/>
    <lineage>
        <taxon>Eukaryota</taxon>
        <taxon>Metazoa</taxon>
        <taxon>Chordata</taxon>
        <taxon>Craniata</taxon>
        <taxon>Vertebrata</taxon>
        <taxon>Euteleostomi</taxon>
        <taxon>Amphibia</taxon>
        <taxon>Batrachia</taxon>
        <taxon>Anura</taxon>
        <taxon>Neobatrachia</taxon>
        <taxon>Ranoidea</taxon>
        <taxon>Pyxicephalidae</taxon>
        <taxon>Pyxicephalinae</taxon>
        <taxon>Pyxicephalus</taxon>
    </lineage>
</organism>
<reference evidence="2" key="1">
    <citation type="thesis" date="2020" institute="ProQuest LLC" country="789 East Eisenhower Parkway, Ann Arbor, MI, USA">
        <title>Comparative Genomics and Chromosome Evolution.</title>
        <authorList>
            <person name="Mudd A.B."/>
        </authorList>
    </citation>
    <scope>NUCLEOTIDE SEQUENCE</scope>
    <source>
        <strain evidence="2">1538</strain>
        <tissue evidence="2">Blood</tissue>
    </source>
</reference>
<keyword evidence="3" id="KW-1185">Reference proteome</keyword>